<dbReference type="Gene3D" id="1.10.1070.11">
    <property type="entry name" value="Phosphatidylinositol 3-/4-kinase, catalytic domain"/>
    <property type="match status" value="1"/>
</dbReference>
<accession>A0AAW0BRJ6</accession>
<dbReference type="AlphaFoldDB" id="A0AAW0BRJ6"/>
<organism evidence="3 4">
    <name type="scientific">Favolaschia claudopus</name>
    <dbReference type="NCBI Taxonomy" id="2862362"/>
    <lineage>
        <taxon>Eukaryota</taxon>
        <taxon>Fungi</taxon>
        <taxon>Dikarya</taxon>
        <taxon>Basidiomycota</taxon>
        <taxon>Agaricomycotina</taxon>
        <taxon>Agaricomycetes</taxon>
        <taxon>Agaricomycetidae</taxon>
        <taxon>Agaricales</taxon>
        <taxon>Marasmiineae</taxon>
        <taxon>Mycenaceae</taxon>
        <taxon>Favolaschia</taxon>
    </lineage>
</organism>
<dbReference type="PANTHER" id="PTHR11139:SF1">
    <property type="entry name" value="TRANSFORMATION_TRANSCRIPTION DOMAIN-ASSOCIATED PROTEIN"/>
    <property type="match status" value="1"/>
</dbReference>
<dbReference type="InterPro" id="IPR000403">
    <property type="entry name" value="PI3/4_kinase_cat_dom"/>
</dbReference>
<dbReference type="Proteomes" id="UP001362999">
    <property type="component" value="Unassembled WGS sequence"/>
</dbReference>
<dbReference type="InterPro" id="IPR011009">
    <property type="entry name" value="Kinase-like_dom_sf"/>
</dbReference>
<evidence type="ECO:0000256" key="1">
    <source>
        <dbReference type="SAM" id="MobiDB-lite"/>
    </source>
</evidence>
<reference evidence="3 4" key="1">
    <citation type="journal article" date="2024" name="J Genomics">
        <title>Draft genome sequencing and assembly of Favolaschia claudopus CIRM-BRFM 2984 isolated from oak limbs.</title>
        <authorList>
            <person name="Navarro D."/>
            <person name="Drula E."/>
            <person name="Chaduli D."/>
            <person name="Cazenave R."/>
            <person name="Ahrendt S."/>
            <person name="Wang J."/>
            <person name="Lipzen A."/>
            <person name="Daum C."/>
            <person name="Barry K."/>
            <person name="Grigoriev I.V."/>
            <person name="Favel A."/>
            <person name="Rosso M.N."/>
            <person name="Martin F."/>
        </authorList>
    </citation>
    <scope>NUCLEOTIDE SEQUENCE [LARGE SCALE GENOMIC DNA]</scope>
    <source>
        <strain evidence="3 4">CIRM-BRFM 2984</strain>
    </source>
</reference>
<evidence type="ECO:0000313" key="3">
    <source>
        <dbReference type="EMBL" id="KAK7029159.1"/>
    </source>
</evidence>
<dbReference type="InterPro" id="IPR036940">
    <property type="entry name" value="PI3/4_kinase_cat_sf"/>
</dbReference>
<name>A0AAW0BRJ6_9AGAR</name>
<sequence>MDGPGELWRMRKQFALQLASCSFMTYTLSLTHRTPYRFLLSRTTGQMTMTELVPGLSQQLPIFATNDIVPFRLTPNMQNFLGPIFTEEPEFDLEQQLCLFSRDEVMTCCVAAHQTATMKPVSRSFVGANIDGVVKRAELMACKIERDQAVNNPTAPVLAPVIQTVTNLTSSATNPVQLTKMGEIHPYTSNASTAASDDPANNEDESEFPINLAKTVATRKAAAKRTSREEGDGENAGEEGDDENSDEEEEEED</sequence>
<feature type="region of interest" description="Disordered" evidence="1">
    <location>
        <begin position="188"/>
        <end position="253"/>
    </location>
</feature>
<evidence type="ECO:0000313" key="4">
    <source>
        <dbReference type="Proteomes" id="UP001362999"/>
    </source>
</evidence>
<protein>
    <recommendedName>
        <fullName evidence="2">PI3K/PI4K catalytic domain-containing protein</fullName>
    </recommendedName>
</protein>
<feature type="compositionally biased region" description="Acidic residues" evidence="1">
    <location>
        <begin position="231"/>
        <end position="253"/>
    </location>
</feature>
<feature type="domain" description="PI3K/PI4K catalytic" evidence="2">
    <location>
        <begin position="1"/>
        <end position="188"/>
    </location>
</feature>
<dbReference type="GO" id="GO:0005634">
    <property type="term" value="C:nucleus"/>
    <property type="evidence" value="ECO:0007669"/>
    <property type="project" value="TreeGrafter"/>
</dbReference>
<gene>
    <name evidence="3" type="ORF">R3P38DRAFT_3516148</name>
</gene>
<dbReference type="GO" id="GO:0006355">
    <property type="term" value="P:regulation of DNA-templated transcription"/>
    <property type="evidence" value="ECO:0007669"/>
    <property type="project" value="TreeGrafter"/>
</dbReference>
<keyword evidence="4" id="KW-1185">Reference proteome</keyword>
<dbReference type="GO" id="GO:0006281">
    <property type="term" value="P:DNA repair"/>
    <property type="evidence" value="ECO:0007669"/>
    <property type="project" value="TreeGrafter"/>
</dbReference>
<dbReference type="EMBL" id="JAWWNJ010000027">
    <property type="protein sequence ID" value="KAK7029159.1"/>
    <property type="molecule type" value="Genomic_DNA"/>
</dbReference>
<dbReference type="Pfam" id="PF00454">
    <property type="entry name" value="PI3_PI4_kinase"/>
    <property type="match status" value="1"/>
</dbReference>
<dbReference type="PROSITE" id="PS50290">
    <property type="entry name" value="PI3_4_KINASE_3"/>
    <property type="match status" value="1"/>
</dbReference>
<proteinExistence type="predicted"/>
<dbReference type="InterPro" id="IPR050517">
    <property type="entry name" value="DDR_Repair_Kinase"/>
</dbReference>
<dbReference type="PANTHER" id="PTHR11139">
    <property type="entry name" value="ATAXIA TELANGIECTASIA MUTATED ATM -RELATED"/>
    <property type="match status" value="1"/>
</dbReference>
<dbReference type="SUPFAM" id="SSF56112">
    <property type="entry name" value="Protein kinase-like (PK-like)"/>
    <property type="match status" value="1"/>
</dbReference>
<dbReference type="GO" id="GO:0035267">
    <property type="term" value="C:NuA4 histone acetyltransferase complex"/>
    <property type="evidence" value="ECO:0007669"/>
    <property type="project" value="TreeGrafter"/>
</dbReference>
<comment type="caution">
    <text evidence="3">The sequence shown here is derived from an EMBL/GenBank/DDBJ whole genome shotgun (WGS) entry which is preliminary data.</text>
</comment>
<evidence type="ECO:0000259" key="2">
    <source>
        <dbReference type="PROSITE" id="PS50290"/>
    </source>
</evidence>
<dbReference type="GO" id="GO:0000124">
    <property type="term" value="C:SAGA complex"/>
    <property type="evidence" value="ECO:0007669"/>
    <property type="project" value="TreeGrafter"/>
</dbReference>